<evidence type="ECO:0000313" key="1">
    <source>
        <dbReference type="EMBL" id="PTW60931.1"/>
    </source>
</evidence>
<proteinExistence type="predicted"/>
<dbReference type="EMBL" id="QAYG01000003">
    <property type="protein sequence ID" value="PTW60931.1"/>
    <property type="molecule type" value="Genomic_DNA"/>
</dbReference>
<protein>
    <submittedName>
        <fullName evidence="1">Uncharacterized protein DUF2783</fullName>
    </submittedName>
</protein>
<dbReference type="OrthoDB" id="8420594at2"/>
<dbReference type="AlphaFoldDB" id="A0A2T5VB07"/>
<dbReference type="Proteomes" id="UP000244081">
    <property type="component" value="Unassembled WGS sequence"/>
</dbReference>
<gene>
    <name evidence="1" type="ORF">C8N35_103112</name>
</gene>
<accession>A0A2T5VB07</accession>
<dbReference type="Pfam" id="PF10932">
    <property type="entry name" value="DUF2783"/>
    <property type="match status" value="1"/>
</dbReference>
<name>A0A2T5VB07_9HYPH</name>
<evidence type="ECO:0000313" key="2">
    <source>
        <dbReference type="Proteomes" id="UP000244081"/>
    </source>
</evidence>
<comment type="caution">
    <text evidence="1">The sequence shown here is derived from an EMBL/GenBank/DDBJ whole genome shotgun (WGS) entry which is preliminary data.</text>
</comment>
<dbReference type="InterPro" id="IPR021233">
    <property type="entry name" value="DUF2783"/>
</dbReference>
<reference evidence="1 2" key="1">
    <citation type="submission" date="2018-04" db="EMBL/GenBank/DDBJ databases">
        <title>Genomic Encyclopedia of Archaeal and Bacterial Type Strains, Phase II (KMG-II): from individual species to whole genera.</title>
        <authorList>
            <person name="Goeker M."/>
        </authorList>
    </citation>
    <scope>NUCLEOTIDE SEQUENCE [LARGE SCALE GENOMIC DNA]</scope>
    <source>
        <strain evidence="1 2">DSM 23382</strain>
    </source>
</reference>
<keyword evidence="2" id="KW-1185">Reference proteome</keyword>
<organism evidence="1 2">
    <name type="scientific">Breoghania corrubedonensis</name>
    <dbReference type="NCBI Taxonomy" id="665038"/>
    <lineage>
        <taxon>Bacteria</taxon>
        <taxon>Pseudomonadati</taxon>
        <taxon>Pseudomonadota</taxon>
        <taxon>Alphaproteobacteria</taxon>
        <taxon>Hyphomicrobiales</taxon>
        <taxon>Stappiaceae</taxon>
        <taxon>Breoghania</taxon>
    </lineage>
</organism>
<dbReference type="RefSeq" id="WP_107989755.1">
    <property type="nucleotide sequence ID" value="NZ_QAYG01000003.1"/>
</dbReference>
<sequence length="64" mass="6907">MTDLITTTQLADPDAAYNMLVDAHRDLSETQSADLNARLVLLLANHVGDICVLEQAVALAKTEL</sequence>